<gene>
    <name evidence="2" type="ORF">ATL45_3971</name>
    <name evidence="3" type="ORF">SAMN05421805_12773</name>
</gene>
<organism evidence="3 4">
    <name type="scientific">Saccharopolyspora antimicrobica</name>
    <dbReference type="NCBI Taxonomy" id="455193"/>
    <lineage>
        <taxon>Bacteria</taxon>
        <taxon>Bacillati</taxon>
        <taxon>Actinomycetota</taxon>
        <taxon>Actinomycetes</taxon>
        <taxon>Pseudonocardiales</taxon>
        <taxon>Pseudonocardiaceae</taxon>
        <taxon>Saccharopolyspora</taxon>
    </lineage>
</organism>
<feature type="region of interest" description="Disordered" evidence="1">
    <location>
        <begin position="1"/>
        <end position="30"/>
    </location>
</feature>
<reference evidence="2 5" key="2">
    <citation type="submission" date="2018-10" db="EMBL/GenBank/DDBJ databases">
        <title>Sequencing the genomes of 1000 actinobacteria strains.</title>
        <authorList>
            <person name="Klenk H.-P."/>
        </authorList>
    </citation>
    <scope>NUCLEOTIDE SEQUENCE [LARGE SCALE GENOMIC DNA]</scope>
    <source>
        <strain evidence="2 5">DSM 45119</strain>
    </source>
</reference>
<evidence type="ECO:0000313" key="4">
    <source>
        <dbReference type="Proteomes" id="UP000199398"/>
    </source>
</evidence>
<evidence type="ECO:0000256" key="1">
    <source>
        <dbReference type="SAM" id="MobiDB-lite"/>
    </source>
</evidence>
<dbReference type="EMBL" id="RBXX01000002">
    <property type="protein sequence ID" value="RKT85624.1"/>
    <property type="molecule type" value="Genomic_DNA"/>
</dbReference>
<dbReference type="AlphaFoldDB" id="A0A1I5KLF2"/>
<dbReference type="Proteomes" id="UP000270697">
    <property type="component" value="Unassembled WGS sequence"/>
</dbReference>
<evidence type="ECO:0000313" key="3">
    <source>
        <dbReference type="EMBL" id="SFO85930.1"/>
    </source>
</evidence>
<reference evidence="3 4" key="1">
    <citation type="submission" date="2016-10" db="EMBL/GenBank/DDBJ databases">
        <authorList>
            <person name="de Groot N.N."/>
        </authorList>
    </citation>
    <scope>NUCLEOTIDE SEQUENCE [LARGE SCALE GENOMIC DNA]</scope>
    <source>
        <strain evidence="3 4">CPCC 201259</strain>
    </source>
</reference>
<accession>A0A1I5KLF2</accession>
<evidence type="ECO:0000313" key="2">
    <source>
        <dbReference type="EMBL" id="RKT85624.1"/>
    </source>
</evidence>
<keyword evidence="5" id="KW-1185">Reference proteome</keyword>
<dbReference type="Proteomes" id="UP000199398">
    <property type="component" value="Unassembled WGS sequence"/>
</dbReference>
<dbReference type="RefSeq" id="WP_170210277.1">
    <property type="nucleotide sequence ID" value="NZ_FOUP01000027.1"/>
</dbReference>
<evidence type="ECO:0000313" key="5">
    <source>
        <dbReference type="Proteomes" id="UP000270697"/>
    </source>
</evidence>
<sequence>MTGPQHGAPTTGSDSEYAAAVRRLTSNAPLTRDEREALLGLLRALEQHLREFLAPVPVIATHHRALRQLAQHQEPTP</sequence>
<dbReference type="EMBL" id="FOUP01000027">
    <property type="protein sequence ID" value="SFO85930.1"/>
    <property type="molecule type" value="Genomic_DNA"/>
</dbReference>
<name>A0A1I5KLF2_9PSEU</name>
<proteinExistence type="predicted"/>
<protein>
    <submittedName>
        <fullName evidence="3">Uncharacterized protein</fullName>
    </submittedName>
</protein>
<dbReference type="STRING" id="455193.SAMN05421805_12773"/>